<evidence type="ECO:0000256" key="1">
    <source>
        <dbReference type="SAM" id="SignalP"/>
    </source>
</evidence>
<protein>
    <submittedName>
        <fullName evidence="2">Uncharacterized protein</fullName>
    </submittedName>
</protein>
<sequence length="103" mass="11265">MLLTCNTWLLLSIIFIQGALSFTPSFVPILGPSLFDNKRGICCVILYTFLCPDKTADLKDAAGFVGSFSGKVKPVLRSDFPSKNQANIEPTVYFPGFIEDAVI</sequence>
<proteinExistence type="predicted"/>
<dbReference type="Proteomes" id="UP001352852">
    <property type="component" value="Unassembled WGS sequence"/>
</dbReference>
<keyword evidence="1" id="KW-0732">Signal</keyword>
<name>A0ABU7CPJ5_9TELE</name>
<gene>
    <name evidence="2" type="ORF">CHARACLAT_016505</name>
</gene>
<comment type="caution">
    <text evidence="2">The sequence shown here is derived from an EMBL/GenBank/DDBJ whole genome shotgun (WGS) entry which is preliminary data.</text>
</comment>
<reference evidence="2 3" key="1">
    <citation type="submission" date="2021-06" db="EMBL/GenBank/DDBJ databases">
        <authorList>
            <person name="Palmer J.M."/>
        </authorList>
    </citation>
    <scope>NUCLEOTIDE SEQUENCE [LARGE SCALE GENOMIC DNA]</scope>
    <source>
        <strain evidence="2 3">CL_MEX2019</strain>
        <tissue evidence="2">Muscle</tissue>
    </source>
</reference>
<dbReference type="EMBL" id="JAHUTJ010001337">
    <property type="protein sequence ID" value="MED6264607.1"/>
    <property type="molecule type" value="Genomic_DNA"/>
</dbReference>
<accession>A0ABU7CPJ5</accession>
<organism evidence="2 3">
    <name type="scientific">Characodon lateralis</name>
    <dbReference type="NCBI Taxonomy" id="208331"/>
    <lineage>
        <taxon>Eukaryota</taxon>
        <taxon>Metazoa</taxon>
        <taxon>Chordata</taxon>
        <taxon>Craniata</taxon>
        <taxon>Vertebrata</taxon>
        <taxon>Euteleostomi</taxon>
        <taxon>Actinopterygii</taxon>
        <taxon>Neopterygii</taxon>
        <taxon>Teleostei</taxon>
        <taxon>Neoteleostei</taxon>
        <taxon>Acanthomorphata</taxon>
        <taxon>Ovalentaria</taxon>
        <taxon>Atherinomorphae</taxon>
        <taxon>Cyprinodontiformes</taxon>
        <taxon>Goodeidae</taxon>
        <taxon>Characodon</taxon>
    </lineage>
</organism>
<feature type="chain" id="PRO_5046041143" evidence="1">
    <location>
        <begin position="22"/>
        <end position="103"/>
    </location>
</feature>
<feature type="signal peptide" evidence="1">
    <location>
        <begin position="1"/>
        <end position="21"/>
    </location>
</feature>
<evidence type="ECO:0000313" key="2">
    <source>
        <dbReference type="EMBL" id="MED6264607.1"/>
    </source>
</evidence>
<evidence type="ECO:0000313" key="3">
    <source>
        <dbReference type="Proteomes" id="UP001352852"/>
    </source>
</evidence>
<keyword evidence="3" id="KW-1185">Reference proteome</keyword>